<evidence type="ECO:0000313" key="1">
    <source>
        <dbReference type="EnsemblMetazoa" id="CJA35368.1"/>
    </source>
</evidence>
<dbReference type="Proteomes" id="UP000005237">
    <property type="component" value="Unassembled WGS sequence"/>
</dbReference>
<dbReference type="PANTHER" id="PTHR46068">
    <property type="entry name" value="PROTEIN CBG27172"/>
    <property type="match status" value="1"/>
</dbReference>
<reference evidence="1" key="2">
    <citation type="submission" date="2022-06" db="UniProtKB">
        <authorList>
            <consortium name="EnsemblMetazoa"/>
        </authorList>
    </citation>
    <scope>IDENTIFICATION</scope>
    <source>
        <strain evidence="1">DF5081</strain>
    </source>
</reference>
<keyword evidence="2" id="KW-1185">Reference proteome</keyword>
<dbReference type="AlphaFoldDB" id="A0A8R1IPC2"/>
<name>A0A8R1IPC2_CAEJA</name>
<dbReference type="EnsemblMetazoa" id="CJA35368.1">
    <property type="protein sequence ID" value="CJA35368.1"/>
    <property type="gene ID" value="WBGene00211215"/>
</dbReference>
<organism evidence="1 2">
    <name type="scientific">Caenorhabditis japonica</name>
    <dbReference type="NCBI Taxonomy" id="281687"/>
    <lineage>
        <taxon>Eukaryota</taxon>
        <taxon>Metazoa</taxon>
        <taxon>Ecdysozoa</taxon>
        <taxon>Nematoda</taxon>
        <taxon>Chromadorea</taxon>
        <taxon>Rhabditida</taxon>
        <taxon>Rhabditina</taxon>
        <taxon>Rhabditomorpha</taxon>
        <taxon>Rhabditoidea</taxon>
        <taxon>Rhabditidae</taxon>
        <taxon>Peloderinae</taxon>
        <taxon>Caenorhabditis</taxon>
    </lineage>
</organism>
<proteinExistence type="predicted"/>
<sequence>MNKLASMQKCKAFLADTHQNEHFKVLFTDEKLLIVEAEFDSQNHGVFATTIQEANEKMINITSYPEQVMVFGAIHLRW</sequence>
<reference evidence="2" key="1">
    <citation type="submission" date="2010-08" db="EMBL/GenBank/DDBJ databases">
        <authorList>
            <consortium name="Caenorhabditis japonica Sequencing Consortium"/>
            <person name="Wilson R.K."/>
        </authorList>
    </citation>
    <scope>NUCLEOTIDE SEQUENCE [LARGE SCALE GENOMIC DNA]</scope>
    <source>
        <strain evidence="2">DF5081</strain>
    </source>
</reference>
<dbReference type="PANTHER" id="PTHR46068:SF1">
    <property type="entry name" value="TRANSPOSASE IS30-LIKE HTH DOMAIN-CONTAINING PROTEIN"/>
    <property type="match status" value="1"/>
</dbReference>
<evidence type="ECO:0000313" key="2">
    <source>
        <dbReference type="Proteomes" id="UP000005237"/>
    </source>
</evidence>
<accession>A0A8R1IPC2</accession>
<protein>
    <submittedName>
        <fullName evidence="1">Uncharacterized protein</fullName>
    </submittedName>
</protein>